<organism evidence="1 2">
    <name type="scientific">Eretmocerus hayati</name>
    <dbReference type="NCBI Taxonomy" id="131215"/>
    <lineage>
        <taxon>Eukaryota</taxon>
        <taxon>Metazoa</taxon>
        <taxon>Ecdysozoa</taxon>
        <taxon>Arthropoda</taxon>
        <taxon>Hexapoda</taxon>
        <taxon>Insecta</taxon>
        <taxon>Pterygota</taxon>
        <taxon>Neoptera</taxon>
        <taxon>Endopterygota</taxon>
        <taxon>Hymenoptera</taxon>
        <taxon>Apocrita</taxon>
        <taxon>Proctotrupomorpha</taxon>
        <taxon>Chalcidoidea</taxon>
        <taxon>Aphelinidae</taxon>
        <taxon>Aphelininae</taxon>
        <taxon>Eretmocerus</taxon>
    </lineage>
</organism>
<sequence length="335" mass="37951">MDETPNDIDELISKIEADSSSSAVEIAQSEKYGRHLIAARDIKTDQGRMGDFPIDEYRQIYDLHISVRLDDIDELVQDSAIHLVICAKHTSIFKKIFDPDTVTVEKLMNNDDMIFMGALLLRFCIVAEYHSLTSVRRPECEKEKPCDVDGYGSISSSFGVRTSFASHSCIPNANKCMIKSNQVILYSILPIKKGSRICDSLSPSVFSGAPKRERQKYFEQHHGFSCDCQACQEDWPDIVYEDDILEYFSGVAPTLSGRTLEIVEKFRHELNLAYASDDSSPMEMLTKFSKLIQDSLDESPLPAKLTAFMIRWFAVLFDYTQGFPNRSRVSDECPS</sequence>
<evidence type="ECO:0000313" key="2">
    <source>
        <dbReference type="Proteomes" id="UP001239111"/>
    </source>
</evidence>
<proteinExistence type="predicted"/>
<keyword evidence="2" id="KW-1185">Reference proteome</keyword>
<gene>
    <name evidence="1" type="ORF">QAD02_011601</name>
</gene>
<comment type="caution">
    <text evidence="1">The sequence shown here is derived from an EMBL/GenBank/DDBJ whole genome shotgun (WGS) entry which is preliminary data.</text>
</comment>
<protein>
    <submittedName>
        <fullName evidence="1">Uncharacterized protein</fullName>
    </submittedName>
</protein>
<dbReference type="Proteomes" id="UP001239111">
    <property type="component" value="Chromosome 2"/>
</dbReference>
<accession>A0ACC2NX86</accession>
<reference evidence="1" key="1">
    <citation type="submission" date="2023-04" db="EMBL/GenBank/DDBJ databases">
        <title>A chromosome-level genome assembly of the parasitoid wasp Eretmocerus hayati.</title>
        <authorList>
            <person name="Zhong Y."/>
            <person name="Liu S."/>
            <person name="Liu Y."/>
        </authorList>
    </citation>
    <scope>NUCLEOTIDE SEQUENCE</scope>
    <source>
        <strain evidence="1">ZJU_SS_LIU_2023</strain>
    </source>
</reference>
<evidence type="ECO:0000313" key="1">
    <source>
        <dbReference type="EMBL" id="KAJ8675815.1"/>
    </source>
</evidence>
<dbReference type="EMBL" id="CM056742">
    <property type="protein sequence ID" value="KAJ8675815.1"/>
    <property type="molecule type" value="Genomic_DNA"/>
</dbReference>
<name>A0ACC2NX86_9HYME</name>